<feature type="region of interest" description="Disordered" evidence="1">
    <location>
        <begin position="275"/>
        <end position="370"/>
    </location>
</feature>
<gene>
    <name evidence="2" type="ORF">KCH_10790</name>
</gene>
<feature type="compositionally biased region" description="Basic residues" evidence="1">
    <location>
        <begin position="304"/>
        <end position="316"/>
    </location>
</feature>
<evidence type="ECO:0000313" key="3">
    <source>
        <dbReference type="Proteomes" id="UP000027178"/>
    </source>
</evidence>
<organism evidence="2 3">
    <name type="scientific">Kitasatospora cheerisanensis KCTC 2395</name>
    <dbReference type="NCBI Taxonomy" id="1348663"/>
    <lineage>
        <taxon>Bacteria</taxon>
        <taxon>Bacillati</taxon>
        <taxon>Actinomycetota</taxon>
        <taxon>Actinomycetes</taxon>
        <taxon>Kitasatosporales</taxon>
        <taxon>Streptomycetaceae</taxon>
        <taxon>Kitasatospora</taxon>
    </lineage>
</organism>
<feature type="compositionally biased region" description="Low complexity" evidence="1">
    <location>
        <begin position="320"/>
        <end position="334"/>
    </location>
</feature>
<proteinExistence type="predicted"/>
<dbReference type="Proteomes" id="UP000027178">
    <property type="component" value="Unassembled WGS sequence"/>
</dbReference>
<dbReference type="EMBL" id="JNBY01000050">
    <property type="protein sequence ID" value="KDN86994.1"/>
    <property type="molecule type" value="Genomic_DNA"/>
</dbReference>
<feature type="region of interest" description="Disordered" evidence="1">
    <location>
        <begin position="211"/>
        <end position="245"/>
    </location>
</feature>
<feature type="compositionally biased region" description="Basic residues" evidence="1">
    <location>
        <begin position="335"/>
        <end position="345"/>
    </location>
</feature>
<evidence type="ECO:0000256" key="1">
    <source>
        <dbReference type="SAM" id="MobiDB-lite"/>
    </source>
</evidence>
<evidence type="ECO:0000313" key="2">
    <source>
        <dbReference type="EMBL" id="KDN86994.1"/>
    </source>
</evidence>
<feature type="region of interest" description="Disordered" evidence="1">
    <location>
        <begin position="1"/>
        <end position="45"/>
    </location>
</feature>
<comment type="caution">
    <text evidence="2">The sequence shown here is derived from an EMBL/GenBank/DDBJ whole genome shotgun (WGS) entry which is preliminary data.</text>
</comment>
<dbReference type="HOGENOM" id="CLU_747583_0_0_11"/>
<name>A0A066Z415_9ACTN</name>
<reference evidence="2 3" key="1">
    <citation type="submission" date="2014-05" db="EMBL/GenBank/DDBJ databases">
        <title>Draft Genome Sequence of Kitasatospora cheerisanensis KCTC 2395.</title>
        <authorList>
            <person name="Nam D.H."/>
        </authorList>
    </citation>
    <scope>NUCLEOTIDE SEQUENCE [LARGE SCALE GENOMIC DNA]</scope>
    <source>
        <strain evidence="2 3">KCTC 2395</strain>
    </source>
</reference>
<feature type="compositionally biased region" description="Low complexity" evidence="1">
    <location>
        <begin position="18"/>
        <end position="31"/>
    </location>
</feature>
<feature type="compositionally biased region" description="Basic and acidic residues" evidence="1">
    <location>
        <begin position="155"/>
        <end position="168"/>
    </location>
</feature>
<protein>
    <submittedName>
        <fullName evidence="2">Uncharacterized protein</fullName>
    </submittedName>
</protein>
<feature type="region of interest" description="Disordered" evidence="1">
    <location>
        <begin position="83"/>
        <end position="168"/>
    </location>
</feature>
<dbReference type="AlphaFoldDB" id="A0A066Z415"/>
<feature type="compositionally biased region" description="Low complexity" evidence="1">
    <location>
        <begin position="359"/>
        <end position="370"/>
    </location>
</feature>
<keyword evidence="3" id="KW-1185">Reference proteome</keyword>
<sequence>MNLVRMAKVHRRDRRAGGPRTSRTAATTPSTRRPRTPELPPGGCPVRTWWAQFSEPGRLAYARLVLHGLSHWDDERFASRWTRDRSGNQDPQHVLTRWPRSSANSRGSPCAAATAPPRSPARPTPGTTGARPGGGARVPADRGPPAARPAGHGTVLDRLRKARPAHLDRAEDSARMLTELGRLAAAGELGAEDRPVAQRANQRAWKALTGLPEAHRAPADAGSPDPGRIPADRDRPGHGAVPVDELRSGDRRIYVTERTESLTVQLLRGDRARACWSSPRRGQGGRRPAAAPRPEGRPAGRGGQARRRRGRRRRPPAARPPAGRAPALAAAGPGRPRRPRRRRHPGPPDSHPDRPWSRPSAPSACTATAT</sequence>
<accession>A0A066Z415</accession>
<feature type="compositionally biased region" description="Low complexity" evidence="1">
    <location>
        <begin position="137"/>
        <end position="154"/>
    </location>
</feature>